<dbReference type="AlphaFoldDB" id="F9WNW3"/>
<dbReference type="Proteomes" id="UP000009027">
    <property type="component" value="Unassembled WGS sequence"/>
</dbReference>
<feature type="region of interest" description="Disordered" evidence="1">
    <location>
        <begin position="31"/>
        <end position="53"/>
    </location>
</feature>
<evidence type="ECO:0000313" key="3">
    <source>
        <dbReference type="Proteomes" id="UP000009027"/>
    </source>
</evidence>
<gene>
    <name evidence="2" type="ORF">TvY486_0001880</name>
</gene>
<accession>F9WNW3</accession>
<dbReference type="VEuPathDB" id="TriTrypDB:TvY486_0001880"/>
<organism evidence="2 3">
    <name type="scientific">Trypanosoma vivax (strain Y486)</name>
    <dbReference type="NCBI Taxonomy" id="1055687"/>
    <lineage>
        <taxon>Eukaryota</taxon>
        <taxon>Discoba</taxon>
        <taxon>Euglenozoa</taxon>
        <taxon>Kinetoplastea</taxon>
        <taxon>Metakinetoplastina</taxon>
        <taxon>Trypanosomatida</taxon>
        <taxon>Trypanosomatidae</taxon>
        <taxon>Trypanosoma</taxon>
        <taxon>Duttonella</taxon>
    </lineage>
</organism>
<proteinExistence type="predicted"/>
<reference evidence="2 3" key="1">
    <citation type="journal article" date="2012" name="Proc. Natl. Acad. Sci. U.S.A.">
        <title>Antigenic diversity is generated by distinct evolutionary mechanisms in African trypanosome species.</title>
        <authorList>
            <person name="Jackson A.P."/>
            <person name="Berry A."/>
            <person name="Aslett M."/>
            <person name="Allison H.C."/>
            <person name="Burton P."/>
            <person name="Vavrova-Anderson J."/>
            <person name="Brown R."/>
            <person name="Browne H."/>
            <person name="Corton N."/>
            <person name="Hauser H."/>
            <person name="Gamble J."/>
            <person name="Gilderthorp R."/>
            <person name="Marcello L."/>
            <person name="McQuillan J."/>
            <person name="Otto T.D."/>
            <person name="Quail M.A."/>
            <person name="Sanders M.J."/>
            <person name="van Tonder A."/>
            <person name="Ginger M.L."/>
            <person name="Field M.C."/>
            <person name="Barry J.D."/>
            <person name="Hertz-Fowler C."/>
            <person name="Berriman M."/>
        </authorList>
    </citation>
    <scope>NUCLEOTIDE SEQUENCE</scope>
    <source>
        <strain evidence="2 3">Y486</strain>
    </source>
</reference>
<evidence type="ECO:0000256" key="1">
    <source>
        <dbReference type="SAM" id="MobiDB-lite"/>
    </source>
</evidence>
<protein>
    <submittedName>
        <fullName evidence="2">Uncharacterized protein</fullName>
    </submittedName>
</protein>
<feature type="region of interest" description="Disordered" evidence="1">
    <location>
        <begin position="148"/>
        <end position="167"/>
    </location>
</feature>
<evidence type="ECO:0000313" key="2">
    <source>
        <dbReference type="EMBL" id="CCD19234.1"/>
    </source>
</evidence>
<dbReference type="EMBL" id="CAEX01002957">
    <property type="protein sequence ID" value="CCD19234.1"/>
    <property type="molecule type" value="Genomic_DNA"/>
</dbReference>
<keyword evidence="3" id="KW-1185">Reference proteome</keyword>
<sequence length="182" mass="21553">MEMKRESREAWNSTLQRHLRRRLMAPIACQQSEASHTGTHEKRQGTDGQGRDERPMWLCSHAFGEHARSIFYWRAKWKKDTADKEKKETTTQKRSMPRTRYAAKIHCLTHIKNKYTHKEKKKIKDETRNQRDKKARLLCLRLRNTTAQKHRGVSTNKHKAQKTGTNNLVHKAPFAQIKNNKK</sequence>
<feature type="compositionally biased region" description="Basic and acidic residues" evidence="1">
    <location>
        <begin position="38"/>
        <end position="53"/>
    </location>
</feature>
<name>F9WNW3_TRYVY</name>
<feature type="compositionally biased region" description="Basic residues" evidence="1">
    <location>
        <begin position="148"/>
        <end position="161"/>
    </location>
</feature>